<proteinExistence type="predicted"/>
<accession>A0A939T7Q6</accession>
<keyword evidence="2" id="KW-1185">Reference proteome</keyword>
<reference evidence="1" key="1">
    <citation type="submission" date="2021-03" db="EMBL/GenBank/DDBJ databases">
        <authorList>
            <person name="Kanchanasin P."/>
            <person name="Saeng-In P."/>
            <person name="Phongsopitanun W."/>
            <person name="Yuki M."/>
            <person name="Kudo T."/>
            <person name="Ohkuma M."/>
            <person name="Tanasupawat S."/>
        </authorList>
    </citation>
    <scope>NUCLEOTIDE SEQUENCE</scope>
    <source>
        <strain evidence="1">GKU 128</strain>
    </source>
</reference>
<name>A0A939T7Q6_9ACTN</name>
<dbReference type="AlphaFoldDB" id="A0A939T7Q6"/>
<evidence type="ECO:0000313" key="1">
    <source>
        <dbReference type="EMBL" id="MBO2449527.1"/>
    </source>
</evidence>
<organism evidence="1 2">
    <name type="scientific">Actinomadura barringtoniae</name>
    <dbReference type="NCBI Taxonomy" id="1427535"/>
    <lineage>
        <taxon>Bacteria</taxon>
        <taxon>Bacillati</taxon>
        <taxon>Actinomycetota</taxon>
        <taxon>Actinomycetes</taxon>
        <taxon>Streptosporangiales</taxon>
        <taxon>Thermomonosporaceae</taxon>
        <taxon>Actinomadura</taxon>
    </lineage>
</organism>
<gene>
    <name evidence="1" type="ORF">J4573_20670</name>
</gene>
<sequence>MNRPAEALLWWVALTAGYLGMVSTISLTEFVVGATGSAVGAAAAMGARRVLAAERTGASSVPPKALLWLPPQILGDTVRVLWSPQGDWGEMRMGQGRLGAVTLLVSVAPASYVGEADPESGRLVLHRVDGRPSALEKRLAGGT</sequence>
<comment type="caution">
    <text evidence="1">The sequence shown here is derived from an EMBL/GenBank/DDBJ whole genome shotgun (WGS) entry which is preliminary data.</text>
</comment>
<dbReference type="EMBL" id="JAGEOJ010000008">
    <property type="protein sequence ID" value="MBO2449527.1"/>
    <property type="molecule type" value="Genomic_DNA"/>
</dbReference>
<dbReference type="RefSeq" id="WP_208257413.1">
    <property type="nucleotide sequence ID" value="NZ_JAGEOJ010000008.1"/>
</dbReference>
<evidence type="ECO:0000313" key="2">
    <source>
        <dbReference type="Proteomes" id="UP000669179"/>
    </source>
</evidence>
<protein>
    <submittedName>
        <fullName evidence="1">Uncharacterized protein</fullName>
    </submittedName>
</protein>
<dbReference type="Proteomes" id="UP000669179">
    <property type="component" value="Unassembled WGS sequence"/>
</dbReference>